<dbReference type="PANTHER" id="PTHR48080:SF2">
    <property type="entry name" value="D-GALACTONATE DEHYDRATASE"/>
    <property type="match status" value="1"/>
</dbReference>
<dbReference type="InterPro" id="IPR029017">
    <property type="entry name" value="Enolase-like_N"/>
</dbReference>
<dbReference type="SMART" id="SM00922">
    <property type="entry name" value="MR_MLE"/>
    <property type="match status" value="1"/>
</dbReference>
<dbReference type="InterPro" id="IPR029065">
    <property type="entry name" value="Enolase_C-like"/>
</dbReference>
<dbReference type="InterPro" id="IPR013341">
    <property type="entry name" value="Mandelate_racemase_N_dom"/>
</dbReference>
<reference evidence="3" key="1">
    <citation type="submission" date="2020-05" db="EMBL/GenBank/DDBJ databases">
        <authorList>
            <person name="Chiriac C."/>
            <person name="Salcher M."/>
            <person name="Ghai R."/>
            <person name="Kavagutti S V."/>
        </authorList>
    </citation>
    <scope>NUCLEOTIDE SEQUENCE</scope>
</reference>
<dbReference type="InterPro" id="IPR034593">
    <property type="entry name" value="DgoD-like"/>
</dbReference>
<sequence length="422" mass="45817">MSTDVHDGGAAAGLADAGLADAGLADAGRITEIRTYRWDEQPNCLWVEVETASGIVGLGETFYQARAVESVIHDMVAKLLINESAELRNKHAWNLFACANFSGYAGAEMRAFSAIDIALWDIAGQLLSRPIHALLGGRVRDSIAIYSSCADAGMYEDSTRSWEDPAGLARELLAGGITAMKIWPFDRFAPQIDAGFVTGPAGWSAMGPPGSYISARNLEAGIAGIQQIRDAVGNEMEIIIEGHSRWDVNAALRILHALEPYDILWVEDIIQPDSVGDLRRLAQESRVPQAVSERLFTRYAYRDVLEMNAARIVMLDVAWTGGITESARICDLADTYHLPVAPHDCTGPVTAFANLHLCAAKTNIITTETVRGFVDGYYEEVLDSRLPIHRGQATFPTRPGLGAALKDGFKSRSDVHVMRSTG</sequence>
<keyword evidence="1" id="KW-0456">Lyase</keyword>
<protein>
    <submittedName>
        <fullName evidence="3">Unannotated protein</fullName>
    </submittedName>
</protein>
<dbReference type="CDD" id="cd03316">
    <property type="entry name" value="MR_like"/>
    <property type="match status" value="1"/>
</dbReference>
<dbReference type="PROSITE" id="PS00908">
    <property type="entry name" value="MR_MLE_1"/>
    <property type="match status" value="1"/>
</dbReference>
<dbReference type="InterPro" id="IPR036849">
    <property type="entry name" value="Enolase-like_C_sf"/>
</dbReference>
<dbReference type="PANTHER" id="PTHR48080">
    <property type="entry name" value="D-GALACTONATE DEHYDRATASE-RELATED"/>
    <property type="match status" value="1"/>
</dbReference>
<dbReference type="GO" id="GO:0016829">
    <property type="term" value="F:lyase activity"/>
    <property type="evidence" value="ECO:0007669"/>
    <property type="project" value="UniProtKB-KW"/>
</dbReference>
<dbReference type="AlphaFoldDB" id="A0A6J7LY38"/>
<dbReference type="Pfam" id="PF13378">
    <property type="entry name" value="MR_MLE_C"/>
    <property type="match status" value="1"/>
</dbReference>
<evidence type="ECO:0000259" key="2">
    <source>
        <dbReference type="SMART" id="SM00922"/>
    </source>
</evidence>
<dbReference type="GO" id="GO:0009063">
    <property type="term" value="P:amino acid catabolic process"/>
    <property type="evidence" value="ECO:0007669"/>
    <property type="project" value="InterPro"/>
</dbReference>
<proteinExistence type="predicted"/>
<dbReference type="SFLD" id="SFLDG00179">
    <property type="entry name" value="mandelate_racemase"/>
    <property type="match status" value="1"/>
</dbReference>
<dbReference type="InterPro" id="IPR013342">
    <property type="entry name" value="Mandelate_racemase_C"/>
</dbReference>
<dbReference type="SUPFAM" id="SSF51604">
    <property type="entry name" value="Enolase C-terminal domain-like"/>
    <property type="match status" value="1"/>
</dbReference>
<dbReference type="InterPro" id="IPR018110">
    <property type="entry name" value="Mandel_Rmase/mucon_lact_enz_CS"/>
</dbReference>
<gene>
    <name evidence="3" type="ORF">UFOPK3772_03368</name>
</gene>
<dbReference type="SFLD" id="SFLDS00001">
    <property type="entry name" value="Enolase"/>
    <property type="match status" value="1"/>
</dbReference>
<evidence type="ECO:0000256" key="1">
    <source>
        <dbReference type="ARBA" id="ARBA00023239"/>
    </source>
</evidence>
<evidence type="ECO:0000313" key="3">
    <source>
        <dbReference type="EMBL" id="CAB4970879.1"/>
    </source>
</evidence>
<dbReference type="Pfam" id="PF02746">
    <property type="entry name" value="MR_MLE_N"/>
    <property type="match status" value="1"/>
</dbReference>
<dbReference type="Gene3D" id="3.30.390.10">
    <property type="entry name" value="Enolase-like, N-terminal domain"/>
    <property type="match status" value="1"/>
</dbReference>
<dbReference type="Gene3D" id="3.20.20.120">
    <property type="entry name" value="Enolase-like C-terminal domain"/>
    <property type="match status" value="1"/>
</dbReference>
<accession>A0A6J7LY38</accession>
<dbReference type="SUPFAM" id="SSF54826">
    <property type="entry name" value="Enolase N-terminal domain-like"/>
    <property type="match status" value="1"/>
</dbReference>
<dbReference type="EMBL" id="CAFBNE010000194">
    <property type="protein sequence ID" value="CAB4970879.1"/>
    <property type="molecule type" value="Genomic_DNA"/>
</dbReference>
<name>A0A6J7LY38_9ZZZZ</name>
<organism evidence="3">
    <name type="scientific">freshwater metagenome</name>
    <dbReference type="NCBI Taxonomy" id="449393"/>
    <lineage>
        <taxon>unclassified sequences</taxon>
        <taxon>metagenomes</taxon>
        <taxon>ecological metagenomes</taxon>
    </lineage>
</organism>
<feature type="domain" description="Mandelate racemase/muconate lactonizing enzyme C-terminal" evidence="2">
    <location>
        <begin position="162"/>
        <end position="288"/>
    </location>
</feature>